<accession>A0ABW6YE79</accession>
<gene>
    <name evidence="1" type="ORF">ACF05T_17815</name>
</gene>
<dbReference type="Proteomes" id="UP001603013">
    <property type="component" value="Unassembled WGS sequence"/>
</dbReference>
<comment type="caution">
    <text evidence="1">The sequence shown here is derived from an EMBL/GenBank/DDBJ whole genome shotgun (WGS) entry which is preliminary data.</text>
</comment>
<reference evidence="1 2" key="1">
    <citation type="submission" date="2024-10" db="EMBL/GenBank/DDBJ databases">
        <title>The Natural Products Discovery Center: Release of the First 8490 Sequenced Strains for Exploring Actinobacteria Biosynthetic Diversity.</title>
        <authorList>
            <person name="Kalkreuter E."/>
            <person name="Kautsar S.A."/>
            <person name="Yang D."/>
            <person name="Bader C.D."/>
            <person name="Teijaro C.N."/>
            <person name="Fluegel L."/>
            <person name="Davis C.M."/>
            <person name="Simpson J.R."/>
            <person name="Lauterbach L."/>
            <person name="Steele A.D."/>
            <person name="Gui C."/>
            <person name="Meng S."/>
            <person name="Li G."/>
            <person name="Viehrig K."/>
            <person name="Ye F."/>
            <person name="Su P."/>
            <person name="Kiefer A.F."/>
            <person name="Nichols A."/>
            <person name="Cepeda A.J."/>
            <person name="Yan W."/>
            <person name="Fan B."/>
            <person name="Jiang Y."/>
            <person name="Adhikari A."/>
            <person name="Zheng C.-J."/>
            <person name="Schuster L."/>
            <person name="Cowan T.M."/>
            <person name="Smanski M.J."/>
            <person name="Chevrette M.G."/>
            <person name="De Carvalho L.P.S."/>
            <person name="Shen B."/>
        </authorList>
    </citation>
    <scope>NUCLEOTIDE SEQUENCE [LARGE SCALE GENOMIC DNA]</scope>
    <source>
        <strain evidence="1 2">NPDC015755</strain>
    </source>
</reference>
<sequence length="150" mass="16812">MDLRPPVPARRLGPYALTEDGIAALLARYAFGDSCVRRVVLDQEFGPQARGRVARLVIDARVRGEGLRWEPVCLDLFGVERFRIDESRGFAWVLYDPPQFTRFDGLLQVDLCAERFGNLRPRNAREAFEGSELVFAAAGGSWSALQPWGS</sequence>
<dbReference type="RefSeq" id="WP_391935151.1">
    <property type="nucleotide sequence ID" value="NZ_JBIBSM010000008.1"/>
</dbReference>
<organism evidence="1 2">
    <name type="scientific">Streptomyces lateritius</name>
    <dbReference type="NCBI Taxonomy" id="67313"/>
    <lineage>
        <taxon>Bacteria</taxon>
        <taxon>Bacillati</taxon>
        <taxon>Actinomycetota</taxon>
        <taxon>Actinomycetes</taxon>
        <taxon>Kitasatosporales</taxon>
        <taxon>Streptomycetaceae</taxon>
        <taxon>Streptomyces</taxon>
    </lineage>
</organism>
<keyword evidence="2" id="KW-1185">Reference proteome</keyword>
<evidence type="ECO:0000313" key="1">
    <source>
        <dbReference type="EMBL" id="MFF8277944.1"/>
    </source>
</evidence>
<evidence type="ECO:0000313" key="2">
    <source>
        <dbReference type="Proteomes" id="UP001603013"/>
    </source>
</evidence>
<protein>
    <submittedName>
        <fullName evidence="1">Uncharacterized protein</fullName>
    </submittedName>
</protein>
<name>A0ABW6YE79_9ACTN</name>
<proteinExistence type="predicted"/>
<dbReference type="EMBL" id="JBIBSM010000008">
    <property type="protein sequence ID" value="MFF8277944.1"/>
    <property type="molecule type" value="Genomic_DNA"/>
</dbReference>